<protein>
    <submittedName>
        <fullName evidence="2">Homing endonuclease associated repeat-containing protein</fullName>
    </submittedName>
</protein>
<dbReference type="InterPro" id="IPR052892">
    <property type="entry name" value="NA-targeting_endonuclease"/>
</dbReference>
<organism evidence="2 3">
    <name type="scientific">Ottowia flava</name>
    <dbReference type="NCBI Taxonomy" id="2675430"/>
    <lineage>
        <taxon>Bacteria</taxon>
        <taxon>Pseudomonadati</taxon>
        <taxon>Pseudomonadota</taxon>
        <taxon>Betaproteobacteria</taxon>
        <taxon>Burkholderiales</taxon>
        <taxon>Comamonadaceae</taxon>
        <taxon>Ottowia</taxon>
    </lineage>
</organism>
<dbReference type="RefSeq" id="WP_147914880.1">
    <property type="nucleotide sequence ID" value="NZ_JBHUEJ010000017.1"/>
</dbReference>
<dbReference type="SMART" id="SM00507">
    <property type="entry name" value="HNHc"/>
    <property type="match status" value="1"/>
</dbReference>
<dbReference type="InterPro" id="IPR002711">
    <property type="entry name" value="HNH"/>
</dbReference>
<accession>A0ABW4KRF0</accession>
<keyword evidence="2" id="KW-0540">Nuclease</keyword>
<gene>
    <name evidence="2" type="ORF">ACFSF0_08500</name>
</gene>
<dbReference type="PANTHER" id="PTHR33877:SF1">
    <property type="entry name" value="TYPE IV METHYL-DIRECTED RESTRICTION ENZYME ECOKMCRA"/>
    <property type="match status" value="1"/>
</dbReference>
<evidence type="ECO:0000313" key="2">
    <source>
        <dbReference type="EMBL" id="MFD1710642.1"/>
    </source>
</evidence>
<evidence type="ECO:0000259" key="1">
    <source>
        <dbReference type="SMART" id="SM00507"/>
    </source>
</evidence>
<dbReference type="GO" id="GO:0004519">
    <property type="term" value="F:endonuclease activity"/>
    <property type="evidence" value="ECO:0007669"/>
    <property type="project" value="UniProtKB-KW"/>
</dbReference>
<dbReference type="Pfam" id="PF18780">
    <property type="entry name" value="HNH_repeat"/>
    <property type="match status" value="2"/>
</dbReference>
<evidence type="ECO:0000313" key="3">
    <source>
        <dbReference type="Proteomes" id="UP001597304"/>
    </source>
</evidence>
<dbReference type="InterPro" id="IPR041025">
    <property type="entry name" value="HNH_repeat"/>
</dbReference>
<dbReference type="Proteomes" id="UP001597304">
    <property type="component" value="Unassembled WGS sequence"/>
</dbReference>
<comment type="caution">
    <text evidence="2">The sequence shown here is derived from an EMBL/GenBank/DDBJ whole genome shotgun (WGS) entry which is preliminary data.</text>
</comment>
<reference evidence="3" key="1">
    <citation type="journal article" date="2019" name="Int. J. Syst. Evol. Microbiol.">
        <title>The Global Catalogue of Microorganisms (GCM) 10K type strain sequencing project: providing services to taxonomists for standard genome sequencing and annotation.</title>
        <authorList>
            <consortium name="The Broad Institute Genomics Platform"/>
            <consortium name="The Broad Institute Genome Sequencing Center for Infectious Disease"/>
            <person name="Wu L."/>
            <person name="Ma J."/>
        </authorList>
    </citation>
    <scope>NUCLEOTIDE SEQUENCE [LARGE SCALE GENOMIC DNA]</scope>
    <source>
        <strain evidence="3">LMG 29247</strain>
    </source>
</reference>
<dbReference type="Pfam" id="PF01844">
    <property type="entry name" value="HNH"/>
    <property type="match status" value="1"/>
</dbReference>
<keyword evidence="3" id="KW-1185">Reference proteome</keyword>
<keyword evidence="2" id="KW-0378">Hydrolase</keyword>
<proteinExistence type="predicted"/>
<dbReference type="Gene3D" id="1.10.30.50">
    <property type="match status" value="1"/>
</dbReference>
<keyword evidence="2" id="KW-0255">Endonuclease</keyword>
<sequence length="221" mass="24950">MRFELEVHHRNVPGDELLAELRRVAALLSPETVTIERFNEHAKFHNTTLSRRFGSWFKALDAAGLPRTRNLNLTTEQLFENLVTVWLKLGRQPKYQDLTKEHSLFSAGTYENRFGSWRKALEAFVSWANEGAQPTERPSSAQSSAQPRGPRNINWRLRALVLMRDGARCQLCGAEARDGAKLHVDHIIPWSKGGATILSNLRVLCHVCNIGKSDVDTIPEG</sequence>
<dbReference type="EMBL" id="JBHUEJ010000017">
    <property type="protein sequence ID" value="MFD1710642.1"/>
    <property type="molecule type" value="Genomic_DNA"/>
</dbReference>
<dbReference type="PANTHER" id="PTHR33877">
    <property type="entry name" value="SLL1193 PROTEIN"/>
    <property type="match status" value="1"/>
</dbReference>
<dbReference type="CDD" id="cd00085">
    <property type="entry name" value="HNHc"/>
    <property type="match status" value="1"/>
</dbReference>
<name>A0ABW4KRF0_9BURK</name>
<dbReference type="InterPro" id="IPR003615">
    <property type="entry name" value="HNH_nuc"/>
</dbReference>
<feature type="domain" description="HNH nuclease" evidence="1">
    <location>
        <begin position="156"/>
        <end position="210"/>
    </location>
</feature>